<dbReference type="eggNOG" id="COG1077">
    <property type="taxonomic scope" value="Bacteria"/>
</dbReference>
<keyword evidence="1 6" id="KW-0963">Cytoplasm</keyword>
<keyword evidence="2 6" id="KW-0547">Nucleotide-binding</keyword>
<comment type="caution">
    <text evidence="6">Lacks conserved residue(s) required for the propagation of feature annotation.</text>
</comment>
<comment type="subcellular location">
    <subcellularLocation>
        <location evidence="6">Cytoplasm</location>
    </subcellularLocation>
    <text evidence="6">Membrane-associated.</text>
</comment>
<feature type="binding site" evidence="6">
    <location>
        <begin position="236"/>
        <end position="239"/>
    </location>
    <ligand>
        <name>ATP</name>
        <dbReference type="ChEBI" id="CHEBI:30616"/>
    </ligand>
</feature>
<keyword evidence="8" id="KW-1185">Reference proteome</keyword>
<dbReference type="InterPro" id="IPR004753">
    <property type="entry name" value="MreB"/>
</dbReference>
<evidence type="ECO:0000256" key="2">
    <source>
        <dbReference type="ARBA" id="ARBA00022741"/>
    </source>
</evidence>
<dbReference type="EMBL" id="CP002049">
    <property type="protein sequence ID" value="ADI13456.1"/>
    <property type="molecule type" value="Genomic_DNA"/>
</dbReference>
<evidence type="ECO:0000313" key="8">
    <source>
        <dbReference type="Proteomes" id="UP000000379"/>
    </source>
</evidence>
<name>D7CRG6_TRURR</name>
<evidence type="ECO:0000313" key="7">
    <source>
        <dbReference type="EMBL" id="ADI13456.1"/>
    </source>
</evidence>
<dbReference type="AlphaFoldDB" id="D7CRG6"/>
<dbReference type="GO" id="GO:0005524">
    <property type="term" value="F:ATP binding"/>
    <property type="evidence" value="ECO:0007669"/>
    <property type="project" value="UniProtKB-KW"/>
</dbReference>
<reference evidence="7 8" key="2">
    <citation type="journal article" date="2011" name="Stand. Genomic Sci.">
        <title>Complete genome sequence of Truepera radiovictrix type strain (RQ-24).</title>
        <authorList>
            <person name="Ivanova N."/>
            <person name="Rohde C."/>
            <person name="Munk C."/>
            <person name="Nolan M."/>
            <person name="Lucas S."/>
            <person name="Del Rio T.G."/>
            <person name="Tice H."/>
            <person name="Deshpande S."/>
            <person name="Cheng J.F."/>
            <person name="Tapia R."/>
            <person name="Han C."/>
            <person name="Goodwin L."/>
            <person name="Pitluck S."/>
            <person name="Liolios K."/>
            <person name="Mavromatis K."/>
            <person name="Mikhailova N."/>
            <person name="Pati A."/>
            <person name="Chen A."/>
            <person name="Palaniappan K."/>
            <person name="Land M."/>
            <person name="Hauser L."/>
            <person name="Chang Y.J."/>
            <person name="Jeffries C.D."/>
            <person name="Brambilla E."/>
            <person name="Rohde M."/>
            <person name="Goker M."/>
            <person name="Tindall B.J."/>
            <person name="Woyke T."/>
            <person name="Bristow J."/>
            <person name="Eisen J.A."/>
            <person name="Markowitz V."/>
            <person name="Hugenholtz P."/>
            <person name="Kyrpides N.C."/>
            <person name="Klenk H.P."/>
            <person name="Lapidus A."/>
        </authorList>
    </citation>
    <scope>NUCLEOTIDE SEQUENCE [LARGE SCALE GENOMIC DNA]</scope>
    <source>
        <strain evidence="8">DSM 17093 / CIP 108686 / LMG 22925 / RQ-24</strain>
    </source>
</reference>
<dbReference type="KEGG" id="tra:Trad_0317"/>
<keyword evidence="3 6" id="KW-0067">ATP-binding</keyword>
<keyword evidence="4 6" id="KW-0133">Cell shape</keyword>
<protein>
    <recommendedName>
        <fullName evidence="6">Cell shape-determining protein MreB</fullName>
    </recommendedName>
</protein>
<dbReference type="SUPFAM" id="SSF53067">
    <property type="entry name" value="Actin-like ATPase domain"/>
    <property type="match status" value="2"/>
</dbReference>
<evidence type="ECO:0000256" key="1">
    <source>
        <dbReference type="ARBA" id="ARBA00022490"/>
    </source>
</evidence>
<dbReference type="PANTHER" id="PTHR42749:SF1">
    <property type="entry name" value="CELL SHAPE-DETERMINING PROTEIN MREB"/>
    <property type="match status" value="1"/>
</dbReference>
<comment type="function">
    <text evidence="6">Forms membrane-associated dynamic filaments that are essential for cell shape determination. Acts by regulating cell wall synthesis and cell elongation, and thus cell shape. A feedback loop between cell geometry and MreB localization may maintain elongated cell shape by targeting cell wall growth to regions of negative cell wall curvature.</text>
</comment>
<dbReference type="CDD" id="cd10225">
    <property type="entry name" value="ASKHA_NBD_MreB-like"/>
    <property type="match status" value="1"/>
</dbReference>
<proteinExistence type="inferred from homology"/>
<comment type="similarity">
    <text evidence="5 6">Belongs to the FtsA/MreB family.</text>
</comment>
<evidence type="ECO:0000256" key="3">
    <source>
        <dbReference type="ARBA" id="ARBA00022840"/>
    </source>
</evidence>
<dbReference type="Gene3D" id="3.30.420.40">
    <property type="match status" value="2"/>
</dbReference>
<dbReference type="Pfam" id="PF06723">
    <property type="entry name" value="MreB_Mbl"/>
    <property type="match status" value="1"/>
</dbReference>
<evidence type="ECO:0000256" key="6">
    <source>
        <dbReference type="HAMAP-Rule" id="MF_02207"/>
    </source>
</evidence>
<dbReference type="PANTHER" id="PTHR42749">
    <property type="entry name" value="CELL SHAPE-DETERMINING PROTEIN MREB"/>
    <property type="match status" value="1"/>
</dbReference>
<organism evidence="7 8">
    <name type="scientific">Truepera radiovictrix (strain DSM 17093 / CIP 108686 / LMG 22925 / RQ-24)</name>
    <dbReference type="NCBI Taxonomy" id="649638"/>
    <lineage>
        <taxon>Bacteria</taxon>
        <taxon>Thermotogati</taxon>
        <taxon>Deinococcota</taxon>
        <taxon>Deinococci</taxon>
        <taxon>Trueperales</taxon>
        <taxon>Trueperaceae</taxon>
        <taxon>Truepera</taxon>
    </lineage>
</organism>
<dbReference type="InterPro" id="IPR043129">
    <property type="entry name" value="ATPase_NBD"/>
</dbReference>
<dbReference type="NCBIfam" id="NF010539">
    <property type="entry name" value="PRK13927.1"/>
    <property type="match status" value="1"/>
</dbReference>
<dbReference type="GO" id="GO:0000902">
    <property type="term" value="P:cell morphogenesis"/>
    <property type="evidence" value="ECO:0007669"/>
    <property type="project" value="InterPro"/>
</dbReference>
<dbReference type="PRINTS" id="PR01652">
    <property type="entry name" value="SHAPEPROTEIN"/>
</dbReference>
<dbReference type="HOGENOM" id="CLU_052037_0_0_0"/>
<dbReference type="GO" id="GO:0008360">
    <property type="term" value="P:regulation of cell shape"/>
    <property type="evidence" value="ECO:0007669"/>
    <property type="project" value="UniProtKB-UniRule"/>
</dbReference>
<evidence type="ECO:0000256" key="4">
    <source>
        <dbReference type="ARBA" id="ARBA00022960"/>
    </source>
</evidence>
<evidence type="ECO:0000256" key="5">
    <source>
        <dbReference type="ARBA" id="ARBA00023458"/>
    </source>
</evidence>
<dbReference type="STRING" id="649638.Trad_0317"/>
<dbReference type="InterPro" id="IPR056546">
    <property type="entry name" value="MreB_MamK-like"/>
</dbReference>
<reference evidence="8" key="1">
    <citation type="submission" date="2010-05" db="EMBL/GenBank/DDBJ databases">
        <title>The complete genome of Truepera radiovictris DSM 17093.</title>
        <authorList>
            <consortium name="US DOE Joint Genome Institute (JGI-PGF)"/>
            <person name="Lucas S."/>
            <person name="Copeland A."/>
            <person name="Lapidus A."/>
            <person name="Glavina del Rio T."/>
            <person name="Dalin E."/>
            <person name="Tice H."/>
            <person name="Bruce D."/>
            <person name="Goodwin L."/>
            <person name="Pitluck S."/>
            <person name="Kyrpides N."/>
            <person name="Mavromatis K."/>
            <person name="Ovchinnikova G."/>
            <person name="Munk A.C."/>
            <person name="Detter J.C."/>
            <person name="Han C."/>
            <person name="Tapia R."/>
            <person name="Land M."/>
            <person name="Hauser L."/>
            <person name="Markowitz V."/>
            <person name="Cheng J.-F."/>
            <person name="Hugenholtz P."/>
            <person name="Woyke T."/>
            <person name="Wu D."/>
            <person name="Tindall B."/>
            <person name="Pomrenke H.G."/>
            <person name="Brambilla E."/>
            <person name="Klenk H.-P."/>
            <person name="Eisen J.A."/>
        </authorList>
    </citation>
    <scope>NUCLEOTIDE SEQUENCE [LARGE SCALE GENOMIC DNA]</scope>
    <source>
        <strain evidence="8">DSM 17093 / CIP 108686 / LMG 22925 / RQ-24</strain>
    </source>
</reference>
<sequence>MVYCPLLWLRSTLHVALWGALPPGEPVFRGARVGIDVGTTAVRVCVKGRGVILREPTVVALDKATGTPRAVGRAALQLLGEAPGDVIPVRPLQDGLITEEALLEEVLREVLRRLVSAPRRLLRGALGPSVALCLPAAATPAQTRAALATVQDGGARAVELVDPPLAAALGAGLPVTEAAGCFVADLGGGSTDLAVIALGGVVVGETLRVAGGTFDEAVVRAVRRHHGVLIGERSGEELKRRIGSVSSEAEKAAADETLEVRGRDVARGLPKTVTVSRAEVGEALQEGAARLASAVRRLLETAPAELTADIVRSGLVLTGGGSYLRGLDSYLQTHTGLPVTRAPSAEDCTAVGALRALSCPEPLRAAPRT</sequence>
<comment type="subunit">
    <text evidence="6">Forms polymers.</text>
</comment>
<dbReference type="GO" id="GO:0005737">
    <property type="term" value="C:cytoplasm"/>
    <property type="evidence" value="ECO:0007669"/>
    <property type="project" value="UniProtKB-SubCell"/>
</dbReference>
<gene>
    <name evidence="6" type="primary">mreB</name>
    <name evidence="7" type="ordered locus">Trad_0317</name>
</gene>
<dbReference type="OrthoDB" id="9768127at2"/>
<feature type="binding site" evidence="6">
    <location>
        <begin position="188"/>
        <end position="190"/>
    </location>
    <ligand>
        <name>ATP</name>
        <dbReference type="ChEBI" id="CHEBI:30616"/>
    </ligand>
</feature>
<accession>D7CRG6</accession>
<dbReference type="Proteomes" id="UP000000379">
    <property type="component" value="Chromosome"/>
</dbReference>
<dbReference type="HAMAP" id="MF_02207">
    <property type="entry name" value="MreB"/>
    <property type="match status" value="1"/>
</dbReference>